<reference evidence="2" key="1">
    <citation type="submission" date="2021-01" db="EMBL/GenBank/DDBJ databases">
        <authorList>
            <person name="Kaushik A."/>
        </authorList>
    </citation>
    <scope>NUCLEOTIDE SEQUENCE</scope>
    <source>
        <strain evidence="2">AG6-10EEA</strain>
    </source>
</reference>
<proteinExistence type="predicted"/>
<sequence>MGLCCITLSLVSGSRDTPPTSSSPGIAPPGPKSEPGIPSPQTIRITHPHSVLFRTPLHGPNGLYFTPCRATSIALVINVHNRFVFASRIAYNSHIYAHTFGRFQLNLYREAYSLMGRFQRTLRFEFPFRLSSALSPNPDPVMPLPE</sequence>
<feature type="region of interest" description="Disordered" evidence="1">
    <location>
        <begin position="13"/>
        <end position="41"/>
    </location>
</feature>
<evidence type="ECO:0000313" key="2">
    <source>
        <dbReference type="EMBL" id="CAE6493580.1"/>
    </source>
</evidence>
<dbReference type="AlphaFoldDB" id="A0A8H3CNY9"/>
<feature type="compositionally biased region" description="Polar residues" evidence="1">
    <location>
        <begin position="13"/>
        <end position="24"/>
    </location>
</feature>
<dbReference type="EMBL" id="CAJMXA010003323">
    <property type="protein sequence ID" value="CAE6493580.1"/>
    <property type="molecule type" value="Genomic_DNA"/>
</dbReference>
<accession>A0A8H3CNY9</accession>
<dbReference type="Proteomes" id="UP000663853">
    <property type="component" value="Unassembled WGS sequence"/>
</dbReference>
<comment type="caution">
    <text evidence="2">The sequence shown here is derived from an EMBL/GenBank/DDBJ whole genome shotgun (WGS) entry which is preliminary data.</text>
</comment>
<gene>
    <name evidence="2" type="ORF">RDB_LOCUS103966</name>
</gene>
<evidence type="ECO:0000256" key="1">
    <source>
        <dbReference type="SAM" id="MobiDB-lite"/>
    </source>
</evidence>
<organism evidence="2 3">
    <name type="scientific">Rhizoctonia solani</name>
    <dbReference type="NCBI Taxonomy" id="456999"/>
    <lineage>
        <taxon>Eukaryota</taxon>
        <taxon>Fungi</taxon>
        <taxon>Dikarya</taxon>
        <taxon>Basidiomycota</taxon>
        <taxon>Agaricomycotina</taxon>
        <taxon>Agaricomycetes</taxon>
        <taxon>Cantharellales</taxon>
        <taxon>Ceratobasidiaceae</taxon>
        <taxon>Rhizoctonia</taxon>
    </lineage>
</organism>
<protein>
    <submittedName>
        <fullName evidence="2">Uncharacterized protein</fullName>
    </submittedName>
</protein>
<name>A0A8H3CNY9_9AGAM</name>
<evidence type="ECO:0000313" key="3">
    <source>
        <dbReference type="Proteomes" id="UP000663853"/>
    </source>
</evidence>